<sequence>MKGRHAAVGGTVAVGVCVAGLLAMGPAGFHGDAGPPPGPRATPTSRADAAELAEEPLRVARRAVDEAPQDPVAWSELAQAEIERARTTLDAGRLEAAGKALRRSLELKRAGNYPATAGMGQLANARHEFGAGRRWGLRSTRMAPDRAEGYGVLADAEIQLGHYRAARAAVQRMLDLKPTTAAYSRAAYDLETHGRDRDAAVALERAAESAQTPDETAFAESRLGELSWSQGDLRRAERHFRRAVAAVPDHPHAVAGRARLQAVRGHPAKALRMYDQLIERTPLPQFLLEAAELRPDRRGREALAGLKAQARMLRATGGPVDPHLALYEADHGNPATAVALMRREWKRSHSVIVADALGWALHRAGRDAEALEYARAAGRTGWKNALFHYHRGVIEHRLGQDGAGDRHLRQALRLNPHFSPYHAPRAARLLHRPGSPSAEEKR</sequence>
<keyword evidence="4" id="KW-1185">Reference proteome</keyword>
<name>A0ABV9A3G9_9ACTN</name>
<dbReference type="Pfam" id="PF14559">
    <property type="entry name" value="TPR_19"/>
    <property type="match status" value="1"/>
</dbReference>
<reference evidence="4" key="1">
    <citation type="journal article" date="2019" name="Int. J. Syst. Evol. Microbiol.">
        <title>The Global Catalogue of Microorganisms (GCM) 10K type strain sequencing project: providing services to taxonomists for standard genome sequencing and annotation.</title>
        <authorList>
            <consortium name="The Broad Institute Genomics Platform"/>
            <consortium name="The Broad Institute Genome Sequencing Center for Infectious Disease"/>
            <person name="Wu L."/>
            <person name="Ma J."/>
        </authorList>
    </citation>
    <scope>NUCLEOTIDE SEQUENCE [LARGE SCALE GENOMIC DNA]</scope>
    <source>
        <strain evidence="4">CGMCC 4.7357</strain>
    </source>
</reference>
<keyword evidence="1" id="KW-0802">TPR repeat</keyword>
<comment type="caution">
    <text evidence="3">The sequence shown here is derived from an EMBL/GenBank/DDBJ whole genome shotgun (WGS) entry which is preliminary data.</text>
</comment>
<accession>A0ABV9A3G9</accession>
<dbReference type="Gene3D" id="1.25.40.10">
    <property type="entry name" value="Tetratricopeptide repeat domain"/>
    <property type="match status" value="2"/>
</dbReference>
<dbReference type="SMART" id="SM00028">
    <property type="entry name" value="TPR"/>
    <property type="match status" value="4"/>
</dbReference>
<feature type="region of interest" description="Disordered" evidence="2">
    <location>
        <begin position="30"/>
        <end position="49"/>
    </location>
</feature>
<dbReference type="RefSeq" id="WP_386441742.1">
    <property type="nucleotide sequence ID" value="NZ_JBHSFH010000003.1"/>
</dbReference>
<proteinExistence type="predicted"/>
<dbReference type="EMBL" id="JBHSFH010000003">
    <property type="protein sequence ID" value="MFC4493083.1"/>
    <property type="molecule type" value="Genomic_DNA"/>
</dbReference>
<dbReference type="PANTHER" id="PTHR12558">
    <property type="entry name" value="CELL DIVISION CYCLE 16,23,27"/>
    <property type="match status" value="1"/>
</dbReference>
<dbReference type="PANTHER" id="PTHR12558:SF13">
    <property type="entry name" value="CELL DIVISION CYCLE PROTEIN 27 HOMOLOG"/>
    <property type="match status" value="1"/>
</dbReference>
<protein>
    <submittedName>
        <fullName evidence="3">Tetratricopeptide repeat protein</fullName>
    </submittedName>
</protein>
<gene>
    <name evidence="3" type="ORF">ACFPA8_02895</name>
</gene>
<dbReference type="Proteomes" id="UP001595997">
    <property type="component" value="Unassembled WGS sequence"/>
</dbReference>
<dbReference type="InterPro" id="IPR011990">
    <property type="entry name" value="TPR-like_helical_dom_sf"/>
</dbReference>
<evidence type="ECO:0000256" key="2">
    <source>
        <dbReference type="SAM" id="MobiDB-lite"/>
    </source>
</evidence>
<feature type="repeat" description="TPR" evidence="1">
    <location>
        <begin position="217"/>
        <end position="250"/>
    </location>
</feature>
<dbReference type="InterPro" id="IPR019734">
    <property type="entry name" value="TPR_rpt"/>
</dbReference>
<evidence type="ECO:0000256" key="1">
    <source>
        <dbReference type="PROSITE-ProRule" id="PRU00339"/>
    </source>
</evidence>
<evidence type="ECO:0000313" key="4">
    <source>
        <dbReference type="Proteomes" id="UP001595997"/>
    </source>
</evidence>
<dbReference type="SUPFAM" id="SSF48452">
    <property type="entry name" value="TPR-like"/>
    <property type="match status" value="2"/>
</dbReference>
<evidence type="ECO:0000313" key="3">
    <source>
        <dbReference type="EMBL" id="MFC4493083.1"/>
    </source>
</evidence>
<dbReference type="PROSITE" id="PS50005">
    <property type="entry name" value="TPR"/>
    <property type="match status" value="1"/>
</dbReference>
<organism evidence="3 4">
    <name type="scientific">Streptomyces ovatisporus</name>
    <dbReference type="NCBI Taxonomy" id="1128682"/>
    <lineage>
        <taxon>Bacteria</taxon>
        <taxon>Bacillati</taxon>
        <taxon>Actinomycetota</taxon>
        <taxon>Actinomycetes</taxon>
        <taxon>Kitasatosporales</taxon>
        <taxon>Streptomycetaceae</taxon>
        <taxon>Streptomyces</taxon>
    </lineage>
</organism>